<evidence type="ECO:0000256" key="4">
    <source>
        <dbReference type="ARBA" id="ARBA00022475"/>
    </source>
</evidence>
<dbReference type="GO" id="GO:0022904">
    <property type="term" value="P:respiratory electron transport chain"/>
    <property type="evidence" value="ECO:0007669"/>
    <property type="project" value="InterPro"/>
</dbReference>
<evidence type="ECO:0000313" key="14">
    <source>
        <dbReference type="EMBL" id="KIA96161.1"/>
    </source>
</evidence>
<keyword evidence="4" id="KW-1003">Cell membrane</keyword>
<keyword evidence="10" id="KW-0408">Iron</keyword>
<comment type="similarity">
    <text evidence="2">Belongs to the HupC/HyaC/HydC family.</text>
</comment>
<organism evidence="14 15">
    <name type="scientific">Pedobacter kyungheensis</name>
    <dbReference type="NCBI Taxonomy" id="1069985"/>
    <lineage>
        <taxon>Bacteria</taxon>
        <taxon>Pseudomonadati</taxon>
        <taxon>Bacteroidota</taxon>
        <taxon>Sphingobacteriia</taxon>
        <taxon>Sphingobacteriales</taxon>
        <taxon>Sphingobacteriaceae</taxon>
        <taxon>Pedobacter</taxon>
    </lineage>
</organism>
<comment type="caution">
    <text evidence="14">The sequence shown here is derived from an EMBL/GenBank/DDBJ whole genome shotgun (WGS) entry which is preliminary data.</text>
</comment>
<keyword evidence="3" id="KW-0813">Transport</keyword>
<evidence type="ECO:0000256" key="9">
    <source>
        <dbReference type="ARBA" id="ARBA00022989"/>
    </source>
</evidence>
<evidence type="ECO:0000256" key="10">
    <source>
        <dbReference type="ARBA" id="ARBA00023004"/>
    </source>
</evidence>
<dbReference type="Pfam" id="PF01292">
    <property type="entry name" value="Ni_hydr_CYTB"/>
    <property type="match status" value="1"/>
</dbReference>
<keyword evidence="15" id="KW-1185">Reference proteome</keyword>
<dbReference type="InterPro" id="IPR000516">
    <property type="entry name" value="Ni-dep_Hydgase_cyt-B"/>
</dbReference>
<proteinExistence type="inferred from homology"/>
<dbReference type="Proteomes" id="UP000031246">
    <property type="component" value="Unassembled WGS sequence"/>
</dbReference>
<dbReference type="GO" id="GO:0020037">
    <property type="term" value="F:heme binding"/>
    <property type="evidence" value="ECO:0007669"/>
    <property type="project" value="TreeGrafter"/>
</dbReference>
<dbReference type="GO" id="GO:0005886">
    <property type="term" value="C:plasma membrane"/>
    <property type="evidence" value="ECO:0007669"/>
    <property type="project" value="UniProtKB-SubCell"/>
</dbReference>
<gene>
    <name evidence="14" type="ORF">OC25_03475</name>
</gene>
<dbReference type="EMBL" id="JSYN01000003">
    <property type="protein sequence ID" value="KIA96161.1"/>
    <property type="molecule type" value="Genomic_DNA"/>
</dbReference>
<evidence type="ECO:0000256" key="8">
    <source>
        <dbReference type="ARBA" id="ARBA00022982"/>
    </source>
</evidence>
<feature type="transmembrane region" description="Helical" evidence="12">
    <location>
        <begin position="137"/>
        <end position="159"/>
    </location>
</feature>
<evidence type="ECO:0000256" key="7">
    <source>
        <dbReference type="ARBA" id="ARBA00022723"/>
    </source>
</evidence>
<evidence type="ECO:0000313" key="15">
    <source>
        <dbReference type="Proteomes" id="UP000031246"/>
    </source>
</evidence>
<keyword evidence="6 12" id="KW-0812">Transmembrane</keyword>
<evidence type="ECO:0000259" key="13">
    <source>
        <dbReference type="Pfam" id="PF01292"/>
    </source>
</evidence>
<feature type="transmembrane region" description="Helical" evidence="12">
    <location>
        <begin position="179"/>
        <end position="201"/>
    </location>
</feature>
<dbReference type="GO" id="GO:0009055">
    <property type="term" value="F:electron transfer activity"/>
    <property type="evidence" value="ECO:0007669"/>
    <property type="project" value="InterPro"/>
</dbReference>
<evidence type="ECO:0000256" key="11">
    <source>
        <dbReference type="ARBA" id="ARBA00023136"/>
    </source>
</evidence>
<evidence type="ECO:0000256" key="6">
    <source>
        <dbReference type="ARBA" id="ARBA00022692"/>
    </source>
</evidence>
<comment type="subcellular location">
    <subcellularLocation>
        <location evidence="1">Cell membrane</location>
        <topology evidence="1">Multi-pass membrane protein</topology>
    </subcellularLocation>
</comment>
<feature type="transmembrane region" description="Helical" evidence="12">
    <location>
        <begin position="87"/>
        <end position="106"/>
    </location>
</feature>
<dbReference type="InterPro" id="IPR011577">
    <property type="entry name" value="Cyt_b561_bac/Ni-Hgenase"/>
</dbReference>
<reference evidence="14 15" key="1">
    <citation type="submission" date="2014-10" db="EMBL/GenBank/DDBJ databases">
        <title>Pedobacter Kyungheensis.</title>
        <authorList>
            <person name="Anderson B.M."/>
            <person name="Newman J.D."/>
        </authorList>
    </citation>
    <scope>NUCLEOTIDE SEQUENCE [LARGE SCALE GENOMIC DNA]</scope>
    <source>
        <strain evidence="14 15">KACC 16221</strain>
    </source>
</reference>
<evidence type="ECO:0000256" key="12">
    <source>
        <dbReference type="SAM" id="Phobius"/>
    </source>
</evidence>
<dbReference type="Gene3D" id="1.20.950.20">
    <property type="entry name" value="Transmembrane di-heme cytochromes, Chain C"/>
    <property type="match status" value="1"/>
</dbReference>
<evidence type="ECO:0000256" key="3">
    <source>
        <dbReference type="ARBA" id="ARBA00022448"/>
    </source>
</evidence>
<evidence type="ECO:0000256" key="5">
    <source>
        <dbReference type="ARBA" id="ARBA00022617"/>
    </source>
</evidence>
<name>A0A0C1DEV3_9SPHI</name>
<feature type="transmembrane region" description="Helical" evidence="12">
    <location>
        <begin position="21"/>
        <end position="46"/>
    </location>
</feature>
<accession>A0A0C1DEV3</accession>
<dbReference type="PRINTS" id="PR00161">
    <property type="entry name" value="NIHGNASECYTB"/>
</dbReference>
<dbReference type="AlphaFoldDB" id="A0A0C1DEV3"/>
<evidence type="ECO:0000256" key="2">
    <source>
        <dbReference type="ARBA" id="ARBA00008622"/>
    </source>
</evidence>
<evidence type="ECO:0000256" key="1">
    <source>
        <dbReference type="ARBA" id="ARBA00004651"/>
    </source>
</evidence>
<sequence length="219" mass="24848">MKSSFLTRQTSHKSKKYPGTVRLWHWLNLLVISGSLATVLVNALLFDRQQRSFVRSQLSAAGATVTDHQAGAVIHGMEDQVWGFHIYFGYALSALFLFRLAAEFFLPPQLRLLTKLKSAFQSYKALKKQREQARHELIVKGLYVIFYLLLIIMVVSGLLLAFEDQTGFSESLNHSIKEFHGFCMYLIIIFIILHIAGVLLAEQKEDKGIVSDMINGGER</sequence>
<dbReference type="RefSeq" id="WP_039471819.1">
    <property type="nucleotide sequence ID" value="NZ_JSYN01000003.1"/>
</dbReference>
<dbReference type="InterPro" id="IPR051542">
    <property type="entry name" value="Hydrogenase_cytochrome"/>
</dbReference>
<dbReference type="PANTHER" id="PTHR30485">
    <property type="entry name" value="NI/FE-HYDROGENASE 1 B-TYPE CYTOCHROME SUBUNIT"/>
    <property type="match status" value="1"/>
</dbReference>
<dbReference type="OrthoDB" id="5615941at2"/>
<keyword evidence="9 12" id="KW-1133">Transmembrane helix</keyword>
<keyword evidence="11 12" id="KW-0472">Membrane</keyword>
<keyword evidence="8" id="KW-0249">Electron transport</keyword>
<dbReference type="GO" id="GO:0005506">
    <property type="term" value="F:iron ion binding"/>
    <property type="evidence" value="ECO:0007669"/>
    <property type="project" value="InterPro"/>
</dbReference>
<keyword evidence="7" id="KW-0479">Metal-binding</keyword>
<feature type="domain" description="Cytochrome b561 bacterial/Ni-hydrogenase" evidence="13">
    <location>
        <begin position="17"/>
        <end position="216"/>
    </location>
</feature>
<keyword evidence="5" id="KW-0349">Heme</keyword>
<dbReference type="PANTHER" id="PTHR30485:SF0">
    <property type="entry name" value="NI_FE-HYDROGENASE 1 B-TYPE CYTOCHROME SUBUNIT-RELATED"/>
    <property type="match status" value="1"/>
</dbReference>
<dbReference type="InterPro" id="IPR016174">
    <property type="entry name" value="Di-haem_cyt_TM"/>
</dbReference>
<protein>
    <submittedName>
        <fullName evidence="14">Ni,Fe-hydrogenase I cytochrome b subunit</fullName>
    </submittedName>
</protein>
<dbReference type="SUPFAM" id="SSF81342">
    <property type="entry name" value="Transmembrane di-heme cytochromes"/>
    <property type="match status" value="1"/>
</dbReference>